<evidence type="ECO:0000313" key="2">
    <source>
        <dbReference type="EMBL" id="QUE51137.1"/>
    </source>
</evidence>
<protein>
    <submittedName>
        <fullName evidence="2">Thioredoxin domain-containing protein</fullName>
    </submittedName>
</protein>
<dbReference type="Proteomes" id="UP000676169">
    <property type="component" value="Chromosome"/>
</dbReference>
<dbReference type="KEGG" id="lamb:KBB96_20065"/>
<organism evidence="2 3">
    <name type="scientific">Luteolibacter ambystomatis</name>
    <dbReference type="NCBI Taxonomy" id="2824561"/>
    <lineage>
        <taxon>Bacteria</taxon>
        <taxon>Pseudomonadati</taxon>
        <taxon>Verrucomicrobiota</taxon>
        <taxon>Verrucomicrobiia</taxon>
        <taxon>Verrucomicrobiales</taxon>
        <taxon>Verrucomicrobiaceae</taxon>
        <taxon>Luteolibacter</taxon>
    </lineage>
</organism>
<dbReference type="Pfam" id="PF03190">
    <property type="entry name" value="Thioredox_DsbH"/>
    <property type="match status" value="1"/>
</dbReference>
<evidence type="ECO:0000313" key="3">
    <source>
        <dbReference type="Proteomes" id="UP000676169"/>
    </source>
</evidence>
<dbReference type="AlphaFoldDB" id="A0A975IZC1"/>
<proteinExistence type="predicted"/>
<dbReference type="CDD" id="cd02955">
    <property type="entry name" value="SSP411"/>
    <property type="match status" value="1"/>
</dbReference>
<dbReference type="InterPro" id="IPR012341">
    <property type="entry name" value="6hp_glycosidase-like_sf"/>
</dbReference>
<dbReference type="Gene3D" id="1.50.10.20">
    <property type="match status" value="1"/>
</dbReference>
<dbReference type="InterPro" id="IPR008928">
    <property type="entry name" value="6-hairpin_glycosidase_sf"/>
</dbReference>
<dbReference type="RefSeq" id="WP_211631276.1">
    <property type="nucleotide sequence ID" value="NZ_CP073100.1"/>
</dbReference>
<gene>
    <name evidence="2" type="ORF">KBB96_20065</name>
</gene>
<dbReference type="Gene3D" id="3.40.30.10">
    <property type="entry name" value="Glutaredoxin"/>
    <property type="match status" value="1"/>
</dbReference>
<dbReference type="InterPro" id="IPR004879">
    <property type="entry name" value="Ssp411-like_TRX"/>
</dbReference>
<feature type="domain" description="Spermatogenesis-associated protein 20-like TRX" evidence="1">
    <location>
        <begin position="3"/>
        <end position="163"/>
    </location>
</feature>
<sequence>MPNALIGETSPYLLQHACNPVEWQPWSEEAFARAKAEDKLVFLSVGYSTCHWCHVMEHESFENEAIAVLMNRHFINVKVDREERPDVDATYMAFVQATTGQGGWPMSVWLTPEGKPVVGGTYFPPEDRHGRAGFSRLCEEIGKLWKDDRAKMESSAEKVMIHLRAEADVGAVMQGLPDTRVFGDFIDRCEAMFDPQEGGWGGAPKFPRPVVPRLLLQLSERFGPESEEGAACLQMVERTLDAMQAGGMNDQLGGGFHRYSVDRYWHVPHYEKMLYDQGQLASLYLDAWQATGKDSYRETAEDIFRYVLDEMTDEGGAFHAAEDADSLPEADAAKKREGAFWTWEADRIFDLLDAKSALIFCAAYGVQAEGNARSESDPHEELVGQNTLYRALAPESLATRFGMTVEEIRESLGQSRRVLLAARKQRPMPHRDDKIVTAWNALMIGALARGARVLDRSDLLDAAKKAAAFLWENLWDGRRLFRSYRQRNSGIAAFAADYAFLIAAFIDLHSADGDAIHLDRALELQAAMDGEHWDGERGGYVMKAELAGQPLLVMREDYDGAEPSPGHVAAENLLKLSMLTGRTEFAGQAEIILRAEARVAARQGFAVPVLLSACDLHDRGVMKIERQGDAAPELEAALRSTYLPRAVFSRSEGPGQVIVCEGRVCLPPVRSLEEWRVRS</sequence>
<name>A0A975IZC1_9BACT</name>
<dbReference type="Gene3D" id="1.50.10.10">
    <property type="match status" value="1"/>
</dbReference>
<dbReference type="SUPFAM" id="SSF48208">
    <property type="entry name" value="Six-hairpin glycosidases"/>
    <property type="match status" value="1"/>
</dbReference>
<dbReference type="InterPro" id="IPR024705">
    <property type="entry name" value="Ssp411"/>
</dbReference>
<dbReference type="PANTHER" id="PTHR42899:SF1">
    <property type="entry name" value="SPERMATOGENESIS-ASSOCIATED PROTEIN 20"/>
    <property type="match status" value="1"/>
</dbReference>
<dbReference type="PANTHER" id="PTHR42899">
    <property type="entry name" value="SPERMATOGENESIS-ASSOCIATED PROTEIN 20"/>
    <property type="match status" value="1"/>
</dbReference>
<evidence type="ECO:0000259" key="1">
    <source>
        <dbReference type="Pfam" id="PF03190"/>
    </source>
</evidence>
<dbReference type="EMBL" id="CP073100">
    <property type="protein sequence ID" value="QUE51137.1"/>
    <property type="molecule type" value="Genomic_DNA"/>
</dbReference>
<accession>A0A975IZC1</accession>
<dbReference type="InterPro" id="IPR036249">
    <property type="entry name" value="Thioredoxin-like_sf"/>
</dbReference>
<reference evidence="2" key="1">
    <citation type="submission" date="2021-04" db="EMBL/GenBank/DDBJ databases">
        <title>Luteolibacter sp. 32A isolated from the skin of an Anderson's salamander (Ambystoma andersonii).</title>
        <authorList>
            <person name="Spergser J."/>
            <person name="Busse H.-J."/>
        </authorList>
    </citation>
    <scope>NUCLEOTIDE SEQUENCE</scope>
    <source>
        <strain evidence="2">32A</strain>
    </source>
</reference>
<dbReference type="PIRSF" id="PIRSF006402">
    <property type="entry name" value="UCP006402_thioredoxin"/>
    <property type="match status" value="1"/>
</dbReference>
<dbReference type="SUPFAM" id="SSF52833">
    <property type="entry name" value="Thioredoxin-like"/>
    <property type="match status" value="1"/>
</dbReference>
<keyword evidence="3" id="KW-1185">Reference proteome</keyword>
<dbReference type="GO" id="GO:0005975">
    <property type="term" value="P:carbohydrate metabolic process"/>
    <property type="evidence" value="ECO:0007669"/>
    <property type="project" value="InterPro"/>
</dbReference>